<evidence type="ECO:0000313" key="2">
    <source>
        <dbReference type="EMBL" id="MDQ0419404.1"/>
    </source>
</evidence>
<dbReference type="InterPro" id="IPR044843">
    <property type="entry name" value="Trans_IPPS_bact-type"/>
</dbReference>
<dbReference type="InterPro" id="IPR002060">
    <property type="entry name" value="Squ/phyt_synthse"/>
</dbReference>
<name>A0ABU0G251_9HYPH</name>
<dbReference type="GO" id="GO:0016740">
    <property type="term" value="F:transferase activity"/>
    <property type="evidence" value="ECO:0007669"/>
    <property type="project" value="UniProtKB-KW"/>
</dbReference>
<evidence type="ECO:0000313" key="3">
    <source>
        <dbReference type="Proteomes" id="UP001238496"/>
    </source>
</evidence>
<dbReference type="PANTHER" id="PTHR31480">
    <property type="entry name" value="BIFUNCTIONAL LYCOPENE CYCLASE/PHYTOENE SYNTHASE"/>
    <property type="match status" value="1"/>
</dbReference>
<gene>
    <name evidence="2" type="ORF">J2045_000414</name>
</gene>
<dbReference type="EC" id="2.5.1.32" evidence="2"/>
<organism evidence="2 3">
    <name type="scientific">Peteryoungia aggregata LMG 23059</name>
    <dbReference type="NCBI Taxonomy" id="1368425"/>
    <lineage>
        <taxon>Bacteria</taxon>
        <taxon>Pseudomonadati</taxon>
        <taxon>Pseudomonadota</taxon>
        <taxon>Alphaproteobacteria</taxon>
        <taxon>Hyphomicrobiales</taxon>
        <taxon>Rhizobiaceae</taxon>
        <taxon>Peteryoungia</taxon>
    </lineage>
</organism>
<dbReference type="SFLD" id="SFLDG01018">
    <property type="entry name" value="Squalene/Phytoene_Synthase_Lik"/>
    <property type="match status" value="1"/>
</dbReference>
<dbReference type="InterPro" id="IPR019845">
    <property type="entry name" value="Squalene/phytoene_synthase_CS"/>
</dbReference>
<dbReference type="Pfam" id="PF00494">
    <property type="entry name" value="SQS_PSY"/>
    <property type="match status" value="1"/>
</dbReference>
<sequence length="389" mass="42591">MTSTEFHPTDMLVARPLARRPILVNYGFSGEFEDEKACSAAIRQGSKSFHLASLLLPSPTRQAARALYAFCRHSDDLIDDPRSGMPALLKLRQRLDLIYAGDPAPFACDRAFARTVRDHQVPKPIVEALLDGFAMDLGGQRYRSLADLKAYATCVAASVGVMMAAVMGVRDSEALARAADLGIAMQLTNIARDIGEDARNGRLYLPLDWLDEHGLDAEAFLAAPRFTPELGKIVRRLLREADHHYRLGHAGIESLPPACRHAIRTAALIYEAIGTQIARNGFDSVSTRASTGLLQKTGLLLKGRHQDRRWSATAMLDSKAPPDPAAAMLVETLSLAGHAIGSVHDRQTDEGKENAVGRLTEILLQLHARTQLEQQERRLLARKKVASLA</sequence>
<comment type="caution">
    <text evidence="2">The sequence shown here is derived from an EMBL/GenBank/DDBJ whole genome shotgun (WGS) entry which is preliminary data.</text>
</comment>
<reference evidence="2 3" key="1">
    <citation type="submission" date="2023-07" db="EMBL/GenBank/DDBJ databases">
        <title>Genomic Encyclopedia of Type Strains, Phase IV (KMG-IV): sequencing the most valuable type-strain genomes for metagenomic binning, comparative biology and taxonomic classification.</title>
        <authorList>
            <person name="Goeker M."/>
        </authorList>
    </citation>
    <scope>NUCLEOTIDE SEQUENCE [LARGE SCALE GENOMIC DNA]</scope>
    <source>
        <strain evidence="2 3">DSM 1111</strain>
    </source>
</reference>
<dbReference type="PROSITE" id="PS01045">
    <property type="entry name" value="SQUALEN_PHYTOEN_SYN_2"/>
    <property type="match status" value="1"/>
</dbReference>
<accession>A0ABU0G251</accession>
<dbReference type="SUPFAM" id="SSF48576">
    <property type="entry name" value="Terpenoid synthases"/>
    <property type="match status" value="1"/>
</dbReference>
<dbReference type="Gene3D" id="1.10.600.10">
    <property type="entry name" value="Farnesyl Diphosphate Synthase"/>
    <property type="match status" value="1"/>
</dbReference>
<dbReference type="SFLD" id="SFLDG01212">
    <property type="entry name" value="Phytoene_synthase_like"/>
    <property type="match status" value="1"/>
</dbReference>
<protein>
    <submittedName>
        <fullName evidence="2">Phytoene synthase</fullName>
        <ecNumber evidence="2">2.5.1.32</ecNumber>
    </submittedName>
</protein>
<dbReference type="Proteomes" id="UP001238496">
    <property type="component" value="Unassembled WGS sequence"/>
</dbReference>
<keyword evidence="3" id="KW-1185">Reference proteome</keyword>
<dbReference type="CDD" id="cd00683">
    <property type="entry name" value="Trans_IPPS_HH"/>
    <property type="match status" value="1"/>
</dbReference>
<dbReference type="EMBL" id="JAUSUW010000001">
    <property type="protein sequence ID" value="MDQ0419404.1"/>
    <property type="molecule type" value="Genomic_DNA"/>
</dbReference>
<proteinExistence type="predicted"/>
<keyword evidence="1 2" id="KW-0808">Transferase</keyword>
<evidence type="ECO:0000256" key="1">
    <source>
        <dbReference type="ARBA" id="ARBA00022679"/>
    </source>
</evidence>
<dbReference type="InterPro" id="IPR008949">
    <property type="entry name" value="Isoprenoid_synthase_dom_sf"/>
</dbReference>
<dbReference type="SFLD" id="SFLDS00005">
    <property type="entry name" value="Isoprenoid_Synthase_Type_I"/>
    <property type="match status" value="1"/>
</dbReference>
<dbReference type="RefSeq" id="WP_307368781.1">
    <property type="nucleotide sequence ID" value="NZ_JAUSUW010000001.1"/>
</dbReference>
<dbReference type="InterPro" id="IPR033904">
    <property type="entry name" value="Trans_IPPS_HH"/>
</dbReference>